<gene>
    <name evidence="1" type="ORF">QBC34DRAFT_418833</name>
</gene>
<sequence length="171" mass="18967">MRPTSLFPLATIAIAIVSPRQQSTDCILPSWSVHSASATYSDESLAPGKGSFVLTHHLTNITEKIDCALAFNTACRVTGTPADPQLQYQFQVNMDFSWVVFNKSWVCEGEAVDPKRPTFAYGYAEFTMKCPEEFTPTMTCTGLDLDAWPPLLVNGTVWVPEPEEEVELEVE</sequence>
<evidence type="ECO:0000313" key="2">
    <source>
        <dbReference type="Proteomes" id="UP001321760"/>
    </source>
</evidence>
<reference evidence="1" key="1">
    <citation type="journal article" date="2023" name="Mol. Phylogenet. Evol.">
        <title>Genome-scale phylogeny and comparative genomics of the fungal order Sordariales.</title>
        <authorList>
            <person name="Hensen N."/>
            <person name="Bonometti L."/>
            <person name="Westerberg I."/>
            <person name="Brannstrom I.O."/>
            <person name="Guillou S."/>
            <person name="Cros-Aarteil S."/>
            <person name="Calhoun S."/>
            <person name="Haridas S."/>
            <person name="Kuo A."/>
            <person name="Mondo S."/>
            <person name="Pangilinan J."/>
            <person name="Riley R."/>
            <person name="LaButti K."/>
            <person name="Andreopoulos B."/>
            <person name="Lipzen A."/>
            <person name="Chen C."/>
            <person name="Yan M."/>
            <person name="Daum C."/>
            <person name="Ng V."/>
            <person name="Clum A."/>
            <person name="Steindorff A."/>
            <person name="Ohm R.A."/>
            <person name="Martin F."/>
            <person name="Silar P."/>
            <person name="Natvig D.O."/>
            <person name="Lalanne C."/>
            <person name="Gautier V."/>
            <person name="Ament-Velasquez S.L."/>
            <person name="Kruys A."/>
            <person name="Hutchinson M.I."/>
            <person name="Powell A.J."/>
            <person name="Barry K."/>
            <person name="Miller A.N."/>
            <person name="Grigoriev I.V."/>
            <person name="Debuchy R."/>
            <person name="Gladieux P."/>
            <person name="Hiltunen Thoren M."/>
            <person name="Johannesson H."/>
        </authorList>
    </citation>
    <scope>NUCLEOTIDE SEQUENCE</scope>
    <source>
        <strain evidence="1">PSN243</strain>
    </source>
</reference>
<dbReference type="Proteomes" id="UP001321760">
    <property type="component" value="Unassembled WGS sequence"/>
</dbReference>
<evidence type="ECO:0008006" key="3">
    <source>
        <dbReference type="Google" id="ProtNLM"/>
    </source>
</evidence>
<accession>A0AAV9G5I9</accession>
<protein>
    <recommendedName>
        <fullName evidence="3">AA1-like domain-containing protein</fullName>
    </recommendedName>
</protein>
<reference evidence="1" key="2">
    <citation type="submission" date="2023-05" db="EMBL/GenBank/DDBJ databases">
        <authorList>
            <consortium name="Lawrence Berkeley National Laboratory"/>
            <person name="Steindorff A."/>
            <person name="Hensen N."/>
            <person name="Bonometti L."/>
            <person name="Westerberg I."/>
            <person name="Brannstrom I.O."/>
            <person name="Guillou S."/>
            <person name="Cros-Aarteil S."/>
            <person name="Calhoun S."/>
            <person name="Haridas S."/>
            <person name="Kuo A."/>
            <person name="Mondo S."/>
            <person name="Pangilinan J."/>
            <person name="Riley R."/>
            <person name="Labutti K."/>
            <person name="Andreopoulos B."/>
            <person name="Lipzen A."/>
            <person name="Chen C."/>
            <person name="Yanf M."/>
            <person name="Daum C."/>
            <person name="Ng V."/>
            <person name="Clum A."/>
            <person name="Ohm R."/>
            <person name="Martin F."/>
            <person name="Silar P."/>
            <person name="Natvig D."/>
            <person name="Lalanne C."/>
            <person name="Gautier V."/>
            <person name="Ament-Velasquez S.L."/>
            <person name="Kruys A."/>
            <person name="Hutchinson M.I."/>
            <person name="Powell A.J."/>
            <person name="Barry K."/>
            <person name="Miller A.N."/>
            <person name="Grigoriev I.V."/>
            <person name="Debuchy R."/>
            <person name="Gladieux P."/>
            <person name="Thoren M.H."/>
            <person name="Johannesson H."/>
        </authorList>
    </citation>
    <scope>NUCLEOTIDE SEQUENCE</scope>
    <source>
        <strain evidence="1">PSN243</strain>
    </source>
</reference>
<proteinExistence type="predicted"/>
<organism evidence="1 2">
    <name type="scientific">Podospora aff. communis PSN243</name>
    <dbReference type="NCBI Taxonomy" id="3040156"/>
    <lineage>
        <taxon>Eukaryota</taxon>
        <taxon>Fungi</taxon>
        <taxon>Dikarya</taxon>
        <taxon>Ascomycota</taxon>
        <taxon>Pezizomycotina</taxon>
        <taxon>Sordariomycetes</taxon>
        <taxon>Sordariomycetidae</taxon>
        <taxon>Sordariales</taxon>
        <taxon>Podosporaceae</taxon>
        <taxon>Podospora</taxon>
    </lineage>
</organism>
<name>A0AAV9G5I9_9PEZI</name>
<dbReference type="EMBL" id="MU866018">
    <property type="protein sequence ID" value="KAK4442401.1"/>
    <property type="molecule type" value="Genomic_DNA"/>
</dbReference>
<dbReference type="AlphaFoldDB" id="A0AAV9G5I9"/>
<comment type="caution">
    <text evidence="1">The sequence shown here is derived from an EMBL/GenBank/DDBJ whole genome shotgun (WGS) entry which is preliminary data.</text>
</comment>
<keyword evidence="2" id="KW-1185">Reference proteome</keyword>
<evidence type="ECO:0000313" key="1">
    <source>
        <dbReference type="EMBL" id="KAK4442401.1"/>
    </source>
</evidence>